<gene>
    <name evidence="2" type="ORF">DFR68_102430</name>
</gene>
<organism evidence="2 3">
    <name type="scientific">Nocardia mexicana</name>
    <dbReference type="NCBI Taxonomy" id="279262"/>
    <lineage>
        <taxon>Bacteria</taxon>
        <taxon>Bacillati</taxon>
        <taxon>Actinomycetota</taxon>
        <taxon>Actinomycetes</taxon>
        <taxon>Mycobacteriales</taxon>
        <taxon>Nocardiaceae</taxon>
        <taxon>Nocardia</taxon>
    </lineage>
</organism>
<evidence type="ECO:0000259" key="1">
    <source>
        <dbReference type="Pfam" id="PF01909"/>
    </source>
</evidence>
<dbReference type="STRING" id="1210089.GCA_001613165_03692"/>
<dbReference type="Pfam" id="PF01909">
    <property type="entry name" value="NTP_transf_2"/>
    <property type="match status" value="1"/>
</dbReference>
<sequence length="240" mass="26017">MSTDEVAAAERLVRERFPEARAAWLGGSTATGTATTTSDLDITVLLAGAPAPYRESLHHGGRPVELFVQTEASFEHFRAAECRRRRPSSLRLIGQSVVLVDRDGSGTRLREQCLRQLADGPKPLAEEELRTARYTITDLLDDLIGAVDANERLLIAATLWPRVADLLLTGHGRWSADGKRLHRELAAFDHDRGTDYAGTLADSVRAVAGGSTAPMIATVTEVLNLFGGRLFDGYRLSGPA</sequence>
<dbReference type="Gene3D" id="3.30.460.10">
    <property type="entry name" value="Beta Polymerase, domain 2"/>
    <property type="match status" value="1"/>
</dbReference>
<dbReference type="Proteomes" id="UP000255355">
    <property type="component" value="Unassembled WGS sequence"/>
</dbReference>
<reference evidence="2 3" key="1">
    <citation type="submission" date="2018-07" db="EMBL/GenBank/DDBJ databases">
        <title>Genomic Encyclopedia of Type Strains, Phase IV (KMG-IV): sequencing the most valuable type-strain genomes for metagenomic binning, comparative biology and taxonomic classification.</title>
        <authorList>
            <person name="Goeker M."/>
        </authorList>
    </citation>
    <scope>NUCLEOTIDE SEQUENCE [LARGE SCALE GENOMIC DNA]</scope>
    <source>
        <strain evidence="2 3">DSM 44952</strain>
    </source>
</reference>
<dbReference type="SUPFAM" id="SSF81301">
    <property type="entry name" value="Nucleotidyltransferase"/>
    <property type="match status" value="1"/>
</dbReference>
<dbReference type="InterPro" id="IPR002934">
    <property type="entry name" value="Polymerase_NTP_transf_dom"/>
</dbReference>
<feature type="domain" description="Polymerase nucleotidyl transferase" evidence="1">
    <location>
        <begin position="13"/>
        <end position="49"/>
    </location>
</feature>
<comment type="caution">
    <text evidence="2">The sequence shown here is derived from an EMBL/GenBank/DDBJ whole genome shotgun (WGS) entry which is preliminary data.</text>
</comment>
<keyword evidence="3" id="KW-1185">Reference proteome</keyword>
<dbReference type="EMBL" id="QQAZ01000002">
    <property type="protein sequence ID" value="RDI54306.1"/>
    <property type="molecule type" value="Genomic_DNA"/>
</dbReference>
<proteinExistence type="predicted"/>
<accession>A0A370HBI8</accession>
<evidence type="ECO:0000313" key="3">
    <source>
        <dbReference type="Proteomes" id="UP000255355"/>
    </source>
</evidence>
<keyword evidence="2" id="KW-0808">Transferase</keyword>
<protein>
    <submittedName>
        <fullName evidence="2">Nucleotidyltransferase-like protein</fullName>
    </submittedName>
</protein>
<dbReference type="RefSeq" id="WP_068021223.1">
    <property type="nucleotide sequence ID" value="NZ_QQAZ01000002.1"/>
</dbReference>
<evidence type="ECO:0000313" key="2">
    <source>
        <dbReference type="EMBL" id="RDI54306.1"/>
    </source>
</evidence>
<name>A0A370HBI8_9NOCA</name>
<dbReference type="AlphaFoldDB" id="A0A370HBI8"/>
<dbReference type="InterPro" id="IPR043519">
    <property type="entry name" value="NT_sf"/>
</dbReference>
<dbReference type="GO" id="GO:0016779">
    <property type="term" value="F:nucleotidyltransferase activity"/>
    <property type="evidence" value="ECO:0007669"/>
    <property type="project" value="InterPro"/>
</dbReference>